<dbReference type="SMART" id="SM00271">
    <property type="entry name" value="DnaJ"/>
    <property type="match status" value="1"/>
</dbReference>
<feature type="region of interest" description="Disordered" evidence="2">
    <location>
        <begin position="70"/>
        <end position="97"/>
    </location>
</feature>
<evidence type="ECO:0000256" key="2">
    <source>
        <dbReference type="SAM" id="MobiDB-lite"/>
    </source>
</evidence>
<proteinExistence type="predicted"/>
<evidence type="ECO:0000256" key="1">
    <source>
        <dbReference type="ARBA" id="ARBA00023186"/>
    </source>
</evidence>
<dbReference type="PROSITE" id="PS50076">
    <property type="entry name" value="DNAJ_2"/>
    <property type="match status" value="1"/>
</dbReference>
<dbReference type="AlphaFoldDB" id="A0A6G0XDV4"/>
<sequence>MDPYRLLNVARNASQKDIKKAYLKLAKTLHPDVTGNDQEKAALFKKVNEAHAMLSDPDKRADYDRSHSRFEYGRRQQQQDTAYSPRAHTRRNPAAENPMYGIDHDVWYAHHYGIHAQRTSRWTATRHKGYGMHIVEEMFADEMEGIRRQEGTHKIKNGYFLRQEARERKRAAEAAKKQQQDKGDTPDESCCIS</sequence>
<dbReference type="Gene3D" id="1.10.287.110">
    <property type="entry name" value="DnaJ domain"/>
    <property type="match status" value="1"/>
</dbReference>
<feature type="compositionally biased region" description="Basic and acidic residues" evidence="2">
    <location>
        <begin position="165"/>
        <end position="185"/>
    </location>
</feature>
<keyword evidence="5" id="KW-1185">Reference proteome</keyword>
<dbReference type="Pfam" id="PF00226">
    <property type="entry name" value="DnaJ"/>
    <property type="match status" value="1"/>
</dbReference>
<comment type="caution">
    <text evidence="4">The sequence shown here is derived from an EMBL/GenBank/DDBJ whole genome shotgun (WGS) entry which is preliminary data.</text>
</comment>
<gene>
    <name evidence="4" type="ORF">Ae201684_006156</name>
</gene>
<feature type="domain" description="J" evidence="3">
    <location>
        <begin position="2"/>
        <end position="67"/>
    </location>
</feature>
<evidence type="ECO:0000313" key="5">
    <source>
        <dbReference type="Proteomes" id="UP000481153"/>
    </source>
</evidence>
<dbReference type="CDD" id="cd06257">
    <property type="entry name" value="DnaJ"/>
    <property type="match status" value="1"/>
</dbReference>
<dbReference type="PANTHER" id="PTHR44145">
    <property type="entry name" value="DNAJ HOMOLOG SUBFAMILY A MEMBER 3, MITOCHONDRIAL"/>
    <property type="match status" value="1"/>
</dbReference>
<organism evidence="4 5">
    <name type="scientific">Aphanomyces euteiches</name>
    <dbReference type="NCBI Taxonomy" id="100861"/>
    <lineage>
        <taxon>Eukaryota</taxon>
        <taxon>Sar</taxon>
        <taxon>Stramenopiles</taxon>
        <taxon>Oomycota</taxon>
        <taxon>Saprolegniomycetes</taxon>
        <taxon>Saprolegniales</taxon>
        <taxon>Verrucalvaceae</taxon>
        <taxon>Aphanomyces</taxon>
    </lineage>
</organism>
<dbReference type="EMBL" id="VJMJ01000079">
    <property type="protein sequence ID" value="KAF0738179.1"/>
    <property type="molecule type" value="Genomic_DNA"/>
</dbReference>
<dbReference type="PRINTS" id="PR00625">
    <property type="entry name" value="JDOMAIN"/>
</dbReference>
<dbReference type="InterPro" id="IPR001623">
    <property type="entry name" value="DnaJ_domain"/>
</dbReference>
<protein>
    <recommendedName>
        <fullName evidence="3">J domain-containing protein</fullName>
    </recommendedName>
</protein>
<dbReference type="Proteomes" id="UP000481153">
    <property type="component" value="Unassembled WGS sequence"/>
</dbReference>
<dbReference type="InterPro" id="IPR018253">
    <property type="entry name" value="DnaJ_domain_CS"/>
</dbReference>
<accession>A0A6G0XDV4</accession>
<reference evidence="4 5" key="1">
    <citation type="submission" date="2019-07" db="EMBL/GenBank/DDBJ databases">
        <title>Genomics analysis of Aphanomyces spp. identifies a new class of oomycete effector associated with host adaptation.</title>
        <authorList>
            <person name="Gaulin E."/>
        </authorList>
    </citation>
    <scope>NUCLEOTIDE SEQUENCE [LARGE SCALE GENOMIC DNA]</scope>
    <source>
        <strain evidence="4 5">ATCC 201684</strain>
    </source>
</reference>
<feature type="region of interest" description="Disordered" evidence="2">
    <location>
        <begin position="165"/>
        <end position="193"/>
    </location>
</feature>
<name>A0A6G0XDV4_9STRA</name>
<dbReference type="PANTHER" id="PTHR44145:SF3">
    <property type="entry name" value="DNAJ HOMOLOG SUBFAMILY A MEMBER 3, MITOCHONDRIAL"/>
    <property type="match status" value="1"/>
</dbReference>
<dbReference type="PROSITE" id="PS00636">
    <property type="entry name" value="DNAJ_1"/>
    <property type="match status" value="1"/>
</dbReference>
<dbReference type="InterPro" id="IPR036869">
    <property type="entry name" value="J_dom_sf"/>
</dbReference>
<evidence type="ECO:0000313" key="4">
    <source>
        <dbReference type="EMBL" id="KAF0738179.1"/>
    </source>
</evidence>
<keyword evidence="1" id="KW-0143">Chaperone</keyword>
<dbReference type="InterPro" id="IPR051938">
    <property type="entry name" value="Apopto_cytoskel_mod"/>
</dbReference>
<evidence type="ECO:0000259" key="3">
    <source>
        <dbReference type="PROSITE" id="PS50076"/>
    </source>
</evidence>
<dbReference type="VEuPathDB" id="FungiDB:AeMF1_020544"/>
<dbReference type="SUPFAM" id="SSF46565">
    <property type="entry name" value="Chaperone J-domain"/>
    <property type="match status" value="1"/>
</dbReference>